<evidence type="ECO:0000256" key="6">
    <source>
        <dbReference type="SAM" id="SignalP"/>
    </source>
</evidence>
<keyword evidence="4" id="KW-0378">Hydrolase</keyword>
<dbReference type="Gene3D" id="3.40.50.1820">
    <property type="entry name" value="alpha/beta hydrolase"/>
    <property type="match status" value="1"/>
</dbReference>
<reference evidence="7" key="1">
    <citation type="journal article" date="2023" name="Insect Mol. Biol.">
        <title>Genome sequencing provides insights into the evolution of gene families encoding plant cell wall-degrading enzymes in longhorned beetles.</title>
        <authorList>
            <person name="Shin N.R."/>
            <person name="Okamura Y."/>
            <person name="Kirsch R."/>
            <person name="Pauchet Y."/>
        </authorList>
    </citation>
    <scope>NUCLEOTIDE SEQUENCE</scope>
    <source>
        <strain evidence="7">MMC_N1</strain>
    </source>
</reference>
<evidence type="ECO:0008006" key="9">
    <source>
        <dbReference type="Google" id="ProtNLM"/>
    </source>
</evidence>
<dbReference type="Pfam" id="PF05577">
    <property type="entry name" value="Peptidase_S28"/>
    <property type="match status" value="2"/>
</dbReference>
<dbReference type="PANTHER" id="PTHR11010">
    <property type="entry name" value="PROTEASE S28 PRO-X CARBOXYPEPTIDASE-RELATED"/>
    <property type="match status" value="1"/>
</dbReference>
<keyword evidence="2" id="KW-0645">Protease</keyword>
<feature type="chain" id="PRO_5045240504" description="Serine protease K12H4.7" evidence="6">
    <location>
        <begin position="18"/>
        <end position="479"/>
    </location>
</feature>
<dbReference type="PANTHER" id="PTHR11010:SF117">
    <property type="entry name" value="SERINE PROTEASE 16"/>
    <property type="match status" value="1"/>
</dbReference>
<dbReference type="InterPro" id="IPR029058">
    <property type="entry name" value="AB_hydrolase_fold"/>
</dbReference>
<evidence type="ECO:0000256" key="4">
    <source>
        <dbReference type="ARBA" id="ARBA00022801"/>
    </source>
</evidence>
<evidence type="ECO:0000313" key="7">
    <source>
        <dbReference type="EMBL" id="KAJ8970310.1"/>
    </source>
</evidence>
<dbReference type="SUPFAM" id="SSF53474">
    <property type="entry name" value="alpha/beta-Hydrolases"/>
    <property type="match status" value="1"/>
</dbReference>
<keyword evidence="3 6" id="KW-0732">Signal</keyword>
<gene>
    <name evidence="7" type="ORF">NQ317_000770</name>
</gene>
<organism evidence="7 8">
    <name type="scientific">Molorchus minor</name>
    <dbReference type="NCBI Taxonomy" id="1323400"/>
    <lineage>
        <taxon>Eukaryota</taxon>
        <taxon>Metazoa</taxon>
        <taxon>Ecdysozoa</taxon>
        <taxon>Arthropoda</taxon>
        <taxon>Hexapoda</taxon>
        <taxon>Insecta</taxon>
        <taxon>Pterygota</taxon>
        <taxon>Neoptera</taxon>
        <taxon>Endopterygota</taxon>
        <taxon>Coleoptera</taxon>
        <taxon>Polyphaga</taxon>
        <taxon>Cucujiformia</taxon>
        <taxon>Chrysomeloidea</taxon>
        <taxon>Cerambycidae</taxon>
        <taxon>Lamiinae</taxon>
        <taxon>Monochamini</taxon>
        <taxon>Molorchus</taxon>
    </lineage>
</organism>
<proteinExistence type="inferred from homology"/>
<sequence length="479" mass="54861">MRLFFIFLLCCINGVYNWRIFHNGRMVGGNLGNPKGEYIRNIRNYERWFTQSLDHFNPVDERTWQQRYFVNQDFIDTKNRNVAFLMIGGEGEATAEWMTKGAWIDYAKKYQAMCFQLEHRYYGKSHPTEDLSTENLQYLSSQQALADIATFVESMNEVYELSENVKWIAFGGSYPGSLAAWLRQKISTFEYFKVVNDDLRSHSDECLTAVKQGSAQAEILLRHMVGQRTLNKIFRLCDPVETVVDNPLDISNLFETLAGNFAGVAQYNKDNRIGKSSKGANITIDVLCDIMTNQTIGPQVRRLAAVNDLLLNSFEEKCLDYKYDSMINAMRNVSWESEVSEGGRQWTYQTCSEFGFFQTSTYKPQVFGDKFPIDFFVQQCMDIFGTNFNMTFLNKAIERTNTLYGALDIEVSNVVFVHGTVDPWHALGITKTMNQGAPAIYIKGTAHCANMYPESDKDLPQLKAARVEIQQLIGSWLDL</sequence>
<comment type="caution">
    <text evidence="7">The sequence shown here is derived from an EMBL/GenBank/DDBJ whole genome shotgun (WGS) entry which is preliminary data.</text>
</comment>
<name>A0ABQ9J0Q1_9CUCU</name>
<comment type="similarity">
    <text evidence="1">Belongs to the peptidase S28 family.</text>
</comment>
<accession>A0ABQ9J0Q1</accession>
<dbReference type="Proteomes" id="UP001162164">
    <property type="component" value="Unassembled WGS sequence"/>
</dbReference>
<evidence type="ECO:0000256" key="1">
    <source>
        <dbReference type="ARBA" id="ARBA00011079"/>
    </source>
</evidence>
<dbReference type="InterPro" id="IPR042269">
    <property type="entry name" value="Ser_carbopepase_S28_SKS"/>
</dbReference>
<keyword evidence="5" id="KW-0325">Glycoprotein</keyword>
<evidence type="ECO:0000256" key="3">
    <source>
        <dbReference type="ARBA" id="ARBA00022729"/>
    </source>
</evidence>
<evidence type="ECO:0000256" key="2">
    <source>
        <dbReference type="ARBA" id="ARBA00022670"/>
    </source>
</evidence>
<dbReference type="EMBL" id="JAPWTJ010001643">
    <property type="protein sequence ID" value="KAJ8970310.1"/>
    <property type="molecule type" value="Genomic_DNA"/>
</dbReference>
<dbReference type="InterPro" id="IPR008758">
    <property type="entry name" value="Peptidase_S28"/>
</dbReference>
<evidence type="ECO:0000313" key="8">
    <source>
        <dbReference type="Proteomes" id="UP001162164"/>
    </source>
</evidence>
<protein>
    <recommendedName>
        <fullName evidence="9">Serine protease K12H4.7</fullName>
    </recommendedName>
</protein>
<keyword evidence="8" id="KW-1185">Reference proteome</keyword>
<evidence type="ECO:0000256" key="5">
    <source>
        <dbReference type="ARBA" id="ARBA00023180"/>
    </source>
</evidence>
<feature type="signal peptide" evidence="6">
    <location>
        <begin position="1"/>
        <end position="17"/>
    </location>
</feature>
<dbReference type="Gene3D" id="1.20.120.980">
    <property type="entry name" value="Serine carboxypeptidase S28, SKS domain"/>
    <property type="match status" value="1"/>
</dbReference>